<comment type="caution">
    <text evidence="1">The sequence shown here is derived from an EMBL/GenBank/DDBJ whole genome shotgun (WGS) entry which is preliminary data.</text>
</comment>
<evidence type="ECO:0000313" key="1">
    <source>
        <dbReference type="EMBL" id="KAK2636613.1"/>
    </source>
</evidence>
<gene>
    <name evidence="1" type="ORF">Ddye_031405</name>
</gene>
<organism evidence="1 2">
    <name type="scientific">Dipteronia dyeriana</name>
    <dbReference type="NCBI Taxonomy" id="168575"/>
    <lineage>
        <taxon>Eukaryota</taxon>
        <taxon>Viridiplantae</taxon>
        <taxon>Streptophyta</taxon>
        <taxon>Embryophyta</taxon>
        <taxon>Tracheophyta</taxon>
        <taxon>Spermatophyta</taxon>
        <taxon>Magnoliopsida</taxon>
        <taxon>eudicotyledons</taxon>
        <taxon>Gunneridae</taxon>
        <taxon>Pentapetalae</taxon>
        <taxon>rosids</taxon>
        <taxon>malvids</taxon>
        <taxon>Sapindales</taxon>
        <taxon>Sapindaceae</taxon>
        <taxon>Hippocastanoideae</taxon>
        <taxon>Acereae</taxon>
        <taxon>Dipteronia</taxon>
    </lineage>
</organism>
<reference evidence="1" key="1">
    <citation type="journal article" date="2023" name="Plant J.">
        <title>Genome sequences and population genomics provide insights into the demographic history, inbreeding, and mutation load of two 'living fossil' tree species of Dipteronia.</title>
        <authorList>
            <person name="Feng Y."/>
            <person name="Comes H.P."/>
            <person name="Chen J."/>
            <person name="Zhu S."/>
            <person name="Lu R."/>
            <person name="Zhang X."/>
            <person name="Li P."/>
            <person name="Qiu J."/>
            <person name="Olsen K.M."/>
            <person name="Qiu Y."/>
        </authorList>
    </citation>
    <scope>NUCLEOTIDE SEQUENCE</scope>
    <source>
        <strain evidence="1">KIB01</strain>
    </source>
</reference>
<evidence type="ECO:0000313" key="2">
    <source>
        <dbReference type="Proteomes" id="UP001280121"/>
    </source>
</evidence>
<keyword evidence="2" id="KW-1185">Reference proteome</keyword>
<sequence>MIEIWKFPDLHPFIGVEEQSKKEILDQASGAAKATTLNEAISAVKVVPVTRFRIESLMDGWMDGFVVEALQDLCRNCPCL</sequence>
<dbReference type="Proteomes" id="UP001280121">
    <property type="component" value="Unassembled WGS sequence"/>
</dbReference>
<accession>A0AAD9TIT0</accession>
<proteinExistence type="predicted"/>
<protein>
    <submittedName>
        <fullName evidence="1">Uncharacterized protein</fullName>
    </submittedName>
</protein>
<name>A0AAD9TIT0_9ROSI</name>
<dbReference type="EMBL" id="JANJYI010000009">
    <property type="protein sequence ID" value="KAK2636613.1"/>
    <property type="molecule type" value="Genomic_DNA"/>
</dbReference>
<dbReference type="AlphaFoldDB" id="A0AAD9TIT0"/>